<protein>
    <recommendedName>
        <fullName evidence="3">Erythromycin esterase</fullName>
    </recommendedName>
</protein>
<dbReference type="GO" id="GO:0046677">
    <property type="term" value="P:response to antibiotic"/>
    <property type="evidence" value="ECO:0007669"/>
    <property type="project" value="InterPro"/>
</dbReference>
<dbReference type="EMBL" id="BLIO01000001">
    <property type="protein sequence ID" value="GFE19114.1"/>
    <property type="molecule type" value="Genomic_DNA"/>
</dbReference>
<sequence>MGYMVTVPADGNSWGMRQHTSAFLALLLSLGAVVAAAAPSSAQSPVPALERNAHALRTTEPHGNLDDLRPVGRMVKDARVVGLGEATHSSHEFFAMKHRVFRYLVEEKGFRSFALEGSWSTGLRLNDYVLHGKGDPRQIMREEFQSNYAWWNNTDYLNLLTWMRSYNNRHPRDPVQFMGDDFGYAGPGLYDRVTDYVAKTHPALLPRFAELYRGLRPTTTVDAHINGYLKRPLAERKAIADRTGRALNLLKRQQPGASSGGGQAHAWAVQHATAIDQTARGYAFDVDDPRQGAAAMRYRDAIMADNVAWWQKHTGDKTLLSAHDGHVALRTHDPKNYPKVQGSFLRDMLGTRYVSIGMTFDRGSFNATGADGHVRAFTVGPAKPGSNEYTLDRVRHRDYVLDLRTAPPAARTWLATARMTKTIGTAYPGPGTEYRIALARSHDIIIHLHRVRAARLLAAPAPAGK</sequence>
<gene>
    <name evidence="1" type="ORF">Sgleb_71610</name>
</gene>
<name>A0A640T7E6_9ACTN</name>
<accession>A0A640T7E6</accession>
<dbReference type="InterPro" id="IPR052036">
    <property type="entry name" value="Hydrolase/PRTase-associated"/>
</dbReference>
<dbReference type="PIRSF" id="PIRSF036794">
    <property type="entry name" value="UCP_erythr_ester"/>
    <property type="match status" value="1"/>
</dbReference>
<comment type="caution">
    <text evidence="1">The sequence shown here is derived from an EMBL/GenBank/DDBJ whole genome shotgun (WGS) entry which is preliminary data.</text>
</comment>
<dbReference type="AlphaFoldDB" id="A0A640T7E6"/>
<dbReference type="PANTHER" id="PTHR31299:SF0">
    <property type="entry name" value="ESTERASE, PUTATIVE (AFU_ORTHOLOGUE AFUA_1G05850)-RELATED"/>
    <property type="match status" value="1"/>
</dbReference>
<keyword evidence="2" id="KW-1185">Reference proteome</keyword>
<dbReference type="PANTHER" id="PTHR31299">
    <property type="entry name" value="ESTERASE, PUTATIVE (AFU_ORTHOLOGUE AFUA_1G05850)-RELATED"/>
    <property type="match status" value="1"/>
</dbReference>
<dbReference type="InterPro" id="IPR014622">
    <property type="entry name" value="UCP036794_erythomycin"/>
</dbReference>
<dbReference type="Proteomes" id="UP000430079">
    <property type="component" value="Unassembled WGS sequence"/>
</dbReference>
<dbReference type="Gene3D" id="1.20.1440.30">
    <property type="entry name" value="Biosynthetic Protein domain"/>
    <property type="match status" value="1"/>
</dbReference>
<dbReference type="Pfam" id="PF05139">
    <property type="entry name" value="Erythro_esteras"/>
    <property type="match status" value="1"/>
</dbReference>
<reference evidence="1 2" key="1">
    <citation type="submission" date="2019-12" db="EMBL/GenBank/DDBJ databases">
        <title>Whole genome shotgun sequence of Streptomyces hygroscopicus subsp. glebosus NBRC 13786.</title>
        <authorList>
            <person name="Ichikawa N."/>
            <person name="Kimura A."/>
            <person name="Kitahashi Y."/>
            <person name="Komaki H."/>
            <person name="Tamura T."/>
        </authorList>
    </citation>
    <scope>NUCLEOTIDE SEQUENCE [LARGE SCALE GENOMIC DNA]</scope>
    <source>
        <strain evidence="1 2">NBRC 13786</strain>
    </source>
</reference>
<dbReference type="Gene3D" id="3.30.1870.10">
    <property type="entry name" value="EreA-like, domain 2"/>
    <property type="match status" value="1"/>
</dbReference>
<dbReference type="Gene3D" id="3.40.1660.10">
    <property type="entry name" value="EreA-like (biosynthetic domain)"/>
    <property type="match status" value="1"/>
</dbReference>
<evidence type="ECO:0000313" key="2">
    <source>
        <dbReference type="Proteomes" id="UP000430079"/>
    </source>
</evidence>
<dbReference type="InterPro" id="IPR007815">
    <property type="entry name" value="Emycin_Estase"/>
</dbReference>
<proteinExistence type="predicted"/>
<evidence type="ECO:0008006" key="3">
    <source>
        <dbReference type="Google" id="ProtNLM"/>
    </source>
</evidence>
<organism evidence="1 2">
    <name type="scientific">Streptomyces glebosus</name>
    <dbReference type="NCBI Taxonomy" id="249580"/>
    <lineage>
        <taxon>Bacteria</taxon>
        <taxon>Bacillati</taxon>
        <taxon>Actinomycetota</taxon>
        <taxon>Actinomycetes</taxon>
        <taxon>Kitasatosporales</taxon>
        <taxon>Streptomycetaceae</taxon>
        <taxon>Streptomyces</taxon>
    </lineage>
</organism>
<dbReference type="CDD" id="cd14728">
    <property type="entry name" value="Ere-like"/>
    <property type="match status" value="1"/>
</dbReference>
<evidence type="ECO:0000313" key="1">
    <source>
        <dbReference type="EMBL" id="GFE19114.1"/>
    </source>
</evidence>
<dbReference type="SUPFAM" id="SSF159501">
    <property type="entry name" value="EreA/ChaN-like"/>
    <property type="match status" value="1"/>
</dbReference>